<reference evidence="3" key="1">
    <citation type="journal article" date="2009" name="Plant Mol. Biol.">
        <title>Insights into corn genes derived from large-scale cDNA sequencing.</title>
        <authorList>
            <person name="Alexandrov N.N."/>
            <person name="Brover V.V."/>
            <person name="Freidin S."/>
            <person name="Troukhan M.E."/>
            <person name="Tatarinova T.V."/>
            <person name="Zhang H."/>
            <person name="Swaller T.J."/>
            <person name="Lu Y.P."/>
            <person name="Bouck J."/>
            <person name="Flavell R.B."/>
            <person name="Feldmann K.A."/>
        </authorList>
    </citation>
    <scope>NUCLEOTIDE SEQUENCE</scope>
</reference>
<proteinExistence type="evidence at protein level"/>
<dbReference type="SUPFAM" id="SSF54427">
    <property type="entry name" value="NTF2-like"/>
    <property type="match status" value="1"/>
</dbReference>
<evidence type="ECO:0000313" key="2">
    <source>
        <dbReference type="EMBL" id="ACF84690.1"/>
    </source>
</evidence>
<dbReference type="Gramene" id="Zm00001eb073280_T001">
    <property type="protein sequence ID" value="Zm00001eb073280_P001"/>
    <property type="gene ID" value="Zm00001eb073280"/>
</dbReference>
<gene>
    <name evidence="5" type="primary">LOC100216931</name>
    <name evidence="4" type="ORF">ZEAMMB73_Zm00001d002591</name>
</gene>
<dbReference type="PANTHER" id="PTHR34123">
    <property type="entry name" value="OS04G0578200 PROTEIN"/>
    <property type="match status" value="1"/>
</dbReference>
<dbReference type="InterPro" id="IPR018790">
    <property type="entry name" value="DUF2358"/>
</dbReference>
<evidence type="ECO:0000313" key="3">
    <source>
        <dbReference type="EMBL" id="ACG28237.1"/>
    </source>
</evidence>
<accession>B4FRE7</accession>
<protein>
    <submittedName>
        <fullName evidence="4">Nuclear transport factor 2 (NTF2) family protein</fullName>
    </submittedName>
</protein>
<evidence type="ECO:0000313" key="6">
    <source>
        <dbReference type="Proteomes" id="UP000007305"/>
    </source>
</evidence>
<evidence type="ECO:0000313" key="4">
    <source>
        <dbReference type="EMBL" id="ONM14718.1"/>
    </source>
</evidence>
<dbReference type="ExpressionAtlas" id="B4FRE7">
    <property type="expression patterns" value="baseline and differential"/>
</dbReference>
<evidence type="ECO:0000313" key="5">
    <source>
        <dbReference type="EnsemblPlants" id="Zm00001eb073280_P001"/>
    </source>
</evidence>
<organism evidence="2">
    <name type="scientific">Zea mays</name>
    <name type="common">Maize</name>
    <dbReference type="NCBI Taxonomy" id="4577"/>
    <lineage>
        <taxon>Eukaryota</taxon>
        <taxon>Viridiplantae</taxon>
        <taxon>Streptophyta</taxon>
        <taxon>Embryophyta</taxon>
        <taxon>Tracheophyta</taxon>
        <taxon>Spermatophyta</taxon>
        <taxon>Magnoliopsida</taxon>
        <taxon>Liliopsida</taxon>
        <taxon>Poales</taxon>
        <taxon>Poaceae</taxon>
        <taxon>PACMAD clade</taxon>
        <taxon>Panicoideae</taxon>
        <taxon>Andropogonodae</taxon>
        <taxon>Andropogoneae</taxon>
        <taxon>Tripsacinae</taxon>
        <taxon>Zea</taxon>
    </lineage>
</organism>
<dbReference type="eggNOG" id="ENOG502QVX3">
    <property type="taxonomic scope" value="Eukaryota"/>
</dbReference>
<dbReference type="EnsemblPlants" id="Zm00001eb073280_T001">
    <property type="protein sequence ID" value="Zm00001eb073280_P001"/>
    <property type="gene ID" value="Zm00001eb073280"/>
</dbReference>
<sequence length="258" mass="27979">MALQHAGPASSTLTTGRHGRSAAAVLRRPPTGSSSRLRAHAQKPVAGSRSRGAGAETATSPSSSRSENAVLKAAWYGSELLGIAASLLRPAPSSPQEGDAGGGGDAEGEAAAVAGALDLDHAGVAEAIKADFARSYFVTGNLTLRAYEEDCEFADPAGSFRGLRRFKRNCTNFGSLLEKSNMKLTKWEDLEDKSIGHWRFSCVMSFPWRPILSATGYTEYYFDAESGKVCRHVENWNVPKMALLRQIFRPSRWVWEKR</sequence>
<dbReference type="RefSeq" id="NP_001353876.1">
    <property type="nucleotide sequence ID" value="NM_001366947.1"/>
</dbReference>
<feature type="compositionally biased region" description="Polar residues" evidence="1">
    <location>
        <begin position="57"/>
        <end position="66"/>
    </location>
</feature>
<keyword evidence="7" id="KW-1267">Proteomics identification</keyword>
<dbReference type="STRING" id="4577.B4FRE7"/>
<dbReference type="PaxDb" id="4577-GRMZM2G164378_P01"/>
<reference evidence="5" key="4">
    <citation type="submission" date="2019-07" db="EMBL/GenBank/DDBJ databases">
        <authorList>
            <person name="Seetharam A."/>
            <person name="Woodhouse M."/>
            <person name="Cannon E."/>
        </authorList>
    </citation>
    <scope>NUCLEOTIDE SEQUENCE [LARGE SCALE GENOMIC DNA]</scope>
    <source>
        <strain evidence="5">cv. B73</strain>
    </source>
</reference>
<dbReference type="PANTHER" id="PTHR34123:SF1">
    <property type="entry name" value="OS04G0578200 PROTEIN"/>
    <property type="match status" value="1"/>
</dbReference>
<dbReference type="FunCoup" id="B4FRE7">
    <property type="interactions" value="1308"/>
</dbReference>
<dbReference type="OMA" id="AWYGSEF"/>
<dbReference type="HOGENOM" id="CLU_096624_0_0_1"/>
<reference evidence="2" key="2">
    <citation type="journal article" date="2009" name="PLoS Genet.">
        <title>Sequencing, mapping, and analysis of 27,455 maize full-length cDNAs.</title>
        <authorList>
            <person name="Soderlund C."/>
            <person name="Descour A."/>
            <person name="Kudrna D."/>
            <person name="Bomhoff M."/>
            <person name="Boyd L."/>
            <person name="Currie J."/>
            <person name="Angelova A."/>
            <person name="Collura K."/>
            <person name="Wissotski M."/>
            <person name="Ashley E."/>
            <person name="Morrow D."/>
            <person name="Fernandes J."/>
            <person name="Walbot V."/>
            <person name="Yu Y."/>
        </authorList>
    </citation>
    <scope>NUCLEOTIDE SEQUENCE</scope>
    <source>
        <strain evidence="2">B73</strain>
    </source>
</reference>
<dbReference type="AlphaFoldDB" id="B4FRE7"/>
<name>B4FRE7_MAIZE</name>
<evidence type="ECO:0007829" key="7">
    <source>
        <dbReference type="PeptideAtlas" id="B4FRE7"/>
    </source>
</evidence>
<dbReference type="GeneID" id="100216931"/>
<dbReference type="EMBL" id="EU956119">
    <property type="protein sequence ID" value="ACG28237.1"/>
    <property type="molecule type" value="mRNA"/>
</dbReference>
<reference evidence="4 6" key="3">
    <citation type="submission" date="2015-12" db="EMBL/GenBank/DDBJ databases">
        <title>Update maize B73 reference genome by single molecule sequencing technologies.</title>
        <authorList>
            <consortium name="Maize Genome Sequencing Project"/>
            <person name="Ware D."/>
        </authorList>
    </citation>
    <scope>NUCLEOTIDE SEQUENCE [LARGE SCALE GENOMIC DNA]</scope>
    <source>
        <strain evidence="6">cv. B73</strain>
        <tissue evidence="4">Seedling</tissue>
    </source>
</reference>
<feature type="region of interest" description="Disordered" evidence="1">
    <location>
        <begin position="1"/>
        <end position="66"/>
    </location>
</feature>
<reference evidence="5" key="5">
    <citation type="submission" date="2021-05" db="UniProtKB">
        <authorList>
            <consortium name="EnsemblPlants"/>
        </authorList>
    </citation>
    <scope>IDENTIFICATION</scope>
    <source>
        <strain evidence="5">cv. B73</strain>
    </source>
</reference>
<dbReference type="Proteomes" id="UP000007305">
    <property type="component" value="Chromosome 2"/>
</dbReference>
<dbReference type="Pfam" id="PF10184">
    <property type="entry name" value="DUF2358"/>
    <property type="match status" value="1"/>
</dbReference>
<dbReference type="OrthoDB" id="348976at2759"/>
<keyword evidence="6" id="KW-1185">Reference proteome</keyword>
<evidence type="ECO:0000256" key="1">
    <source>
        <dbReference type="SAM" id="MobiDB-lite"/>
    </source>
</evidence>
<dbReference type="EMBL" id="BT039685">
    <property type="protein sequence ID" value="ACF84690.1"/>
    <property type="molecule type" value="mRNA"/>
</dbReference>
<dbReference type="InterPro" id="IPR032710">
    <property type="entry name" value="NTF2-like_dom_sf"/>
</dbReference>
<dbReference type="KEGG" id="zma:100216931"/>
<dbReference type="EMBL" id="CM007648">
    <property type="protein sequence ID" value="ONM14718.1"/>
    <property type="molecule type" value="Genomic_DNA"/>
</dbReference>